<organism evidence="2">
    <name type="scientific">Aegilops tauschii</name>
    <name type="common">Tausch's goatgrass</name>
    <name type="synonym">Aegilops squarrosa</name>
    <dbReference type="NCBI Taxonomy" id="37682"/>
    <lineage>
        <taxon>Eukaryota</taxon>
        <taxon>Viridiplantae</taxon>
        <taxon>Streptophyta</taxon>
        <taxon>Embryophyta</taxon>
        <taxon>Tracheophyta</taxon>
        <taxon>Spermatophyta</taxon>
        <taxon>Magnoliopsida</taxon>
        <taxon>Liliopsida</taxon>
        <taxon>Poales</taxon>
        <taxon>Poaceae</taxon>
        <taxon>BOP clade</taxon>
        <taxon>Pooideae</taxon>
        <taxon>Triticodae</taxon>
        <taxon>Triticeae</taxon>
        <taxon>Triticinae</taxon>
        <taxon>Aegilops</taxon>
    </lineage>
</organism>
<dbReference type="AlphaFoldDB" id="M8BCY7"/>
<reference evidence="2" key="1">
    <citation type="submission" date="2015-06" db="UniProtKB">
        <authorList>
            <consortium name="EnsemblPlants"/>
        </authorList>
    </citation>
    <scope>IDENTIFICATION</scope>
</reference>
<evidence type="ECO:0000313" key="2">
    <source>
        <dbReference type="EnsemblPlants" id="EMT11816"/>
    </source>
</evidence>
<accession>M8BCY7</accession>
<name>M8BCY7_AEGTA</name>
<dbReference type="EnsemblPlants" id="EMT11816">
    <property type="protein sequence ID" value="EMT11816"/>
    <property type="gene ID" value="F775_21174"/>
</dbReference>
<sequence length="149" mass="15982">MAVASTLPGQLTVVAALLALSVAITVSTSPATANRSRCYKHLFTFGDSFIDTGNFIVHNSTDSGPVLELPYGETFFGHPSGRWSDGRLVVDFIVERLRFPYWPAYLQAAAAKSPAEEFREEGGDGELAVPGGGDRGQRLQPPLLAEQDA</sequence>
<dbReference type="PANTHER" id="PTHR22835:SF523">
    <property type="entry name" value="GDSL ESTERASE_LIPASE"/>
    <property type="match status" value="1"/>
</dbReference>
<proteinExistence type="inferred from homology"/>
<dbReference type="InterPro" id="IPR036514">
    <property type="entry name" value="SGNH_hydro_sf"/>
</dbReference>
<dbReference type="Gene3D" id="3.40.50.1110">
    <property type="entry name" value="SGNH hydrolase"/>
    <property type="match status" value="1"/>
</dbReference>
<evidence type="ECO:0000256" key="1">
    <source>
        <dbReference type="ARBA" id="ARBA00008668"/>
    </source>
</evidence>
<dbReference type="PANTHER" id="PTHR22835">
    <property type="entry name" value="ZINC FINGER FYVE DOMAIN CONTAINING PROTEIN"/>
    <property type="match status" value="1"/>
</dbReference>
<protein>
    <submittedName>
        <fullName evidence="2">GDSL esterase/lipase</fullName>
    </submittedName>
</protein>
<comment type="similarity">
    <text evidence="1">Belongs to the 'GDSL' lipolytic enzyme family.</text>
</comment>